<evidence type="ECO:0000256" key="8">
    <source>
        <dbReference type="ARBA" id="ARBA00023002"/>
    </source>
</evidence>
<dbReference type="PROSITE" id="PS00912">
    <property type="entry name" value="DHODEHASE_2"/>
    <property type="match status" value="1"/>
</dbReference>
<keyword evidence="6 11" id="KW-0288">FMN</keyword>
<comment type="caution">
    <text evidence="13">The sequence shown here is derived from an EMBL/GenBank/DDBJ whole genome shotgun (WGS) entry which is preliminary data.</text>
</comment>
<evidence type="ECO:0000256" key="7">
    <source>
        <dbReference type="ARBA" id="ARBA00022975"/>
    </source>
</evidence>
<keyword evidence="9 11" id="KW-0472">Membrane</keyword>
<evidence type="ECO:0000313" key="14">
    <source>
        <dbReference type="Proteomes" id="UP000823750"/>
    </source>
</evidence>
<dbReference type="GO" id="GO:0005737">
    <property type="term" value="C:cytoplasm"/>
    <property type="evidence" value="ECO:0007669"/>
    <property type="project" value="InterPro"/>
</dbReference>
<keyword evidence="7 11" id="KW-0665">Pyrimidine biosynthesis</keyword>
<dbReference type="InterPro" id="IPR005720">
    <property type="entry name" value="Dihydroorotate_DH_cat"/>
</dbReference>
<feature type="binding site" evidence="11">
    <location>
        <position position="182"/>
    </location>
    <ligand>
        <name>substrate</name>
    </ligand>
</feature>
<dbReference type="EC" id="1.3.5.2" evidence="11"/>
<dbReference type="NCBIfam" id="NF003652">
    <property type="entry name" value="PRK05286.2-5"/>
    <property type="match status" value="1"/>
</dbReference>
<evidence type="ECO:0000256" key="4">
    <source>
        <dbReference type="ARBA" id="ARBA00005359"/>
    </source>
</evidence>
<comment type="caution">
    <text evidence="11">Lacks conserved residue(s) required for the propagation of feature annotation.</text>
</comment>
<dbReference type="Gene3D" id="3.20.20.70">
    <property type="entry name" value="Aldolase class I"/>
    <property type="match status" value="1"/>
</dbReference>
<dbReference type="AlphaFoldDB" id="A0A9D9J1B5"/>
<dbReference type="GO" id="GO:0044205">
    <property type="term" value="P:'de novo' UMP biosynthetic process"/>
    <property type="evidence" value="ECO:0007669"/>
    <property type="project" value="UniProtKB-UniRule"/>
</dbReference>
<dbReference type="NCBIfam" id="TIGR01036">
    <property type="entry name" value="pyrD_sub2"/>
    <property type="match status" value="1"/>
</dbReference>
<dbReference type="InterPro" id="IPR050074">
    <property type="entry name" value="DHO_dehydrogenase"/>
</dbReference>
<evidence type="ECO:0000256" key="9">
    <source>
        <dbReference type="ARBA" id="ARBA00023136"/>
    </source>
</evidence>
<evidence type="ECO:0000256" key="1">
    <source>
        <dbReference type="ARBA" id="ARBA00003125"/>
    </source>
</evidence>
<feature type="binding site" evidence="11">
    <location>
        <position position="91"/>
    </location>
    <ligand>
        <name>FMN</name>
        <dbReference type="ChEBI" id="CHEBI:58210"/>
    </ligand>
</feature>
<evidence type="ECO:0000256" key="10">
    <source>
        <dbReference type="ARBA" id="ARBA00048639"/>
    </source>
</evidence>
<protein>
    <recommendedName>
        <fullName evidence="11">Dihydroorotate dehydrogenase (quinone)</fullName>
        <ecNumber evidence="11">1.3.5.2</ecNumber>
    </recommendedName>
    <alternativeName>
        <fullName evidence="11">DHOdehase</fullName>
        <shortName evidence="11">DHOD</shortName>
        <shortName evidence="11">DHODase</shortName>
    </alternativeName>
    <alternativeName>
        <fullName evidence="11">Dihydroorotate oxidase</fullName>
    </alternativeName>
</protein>
<gene>
    <name evidence="11" type="primary">pyrD</name>
    <name evidence="13" type="ORF">IAB78_02565</name>
</gene>
<dbReference type="GO" id="GO:0005886">
    <property type="term" value="C:plasma membrane"/>
    <property type="evidence" value="ECO:0007669"/>
    <property type="project" value="UniProtKB-SubCell"/>
</dbReference>
<dbReference type="HAMAP" id="MF_00225">
    <property type="entry name" value="DHO_dh_type2"/>
    <property type="match status" value="1"/>
</dbReference>
<feature type="binding site" evidence="11">
    <location>
        <position position="71"/>
    </location>
    <ligand>
        <name>substrate</name>
    </ligand>
</feature>
<dbReference type="PROSITE" id="PS00911">
    <property type="entry name" value="DHODEHASE_1"/>
    <property type="match status" value="1"/>
</dbReference>
<organism evidence="13 14">
    <name type="scientific">Candidatus Cryptobacteroides excrementavium</name>
    <dbReference type="NCBI Taxonomy" id="2840759"/>
    <lineage>
        <taxon>Bacteria</taxon>
        <taxon>Pseudomonadati</taxon>
        <taxon>Bacteroidota</taxon>
        <taxon>Bacteroidia</taxon>
        <taxon>Bacteroidales</taxon>
        <taxon>Candidatus Cryptobacteroides</taxon>
    </lineage>
</organism>
<feature type="binding site" evidence="11">
    <location>
        <position position="144"/>
    </location>
    <ligand>
        <name>FMN</name>
        <dbReference type="ChEBI" id="CHEBI:58210"/>
    </ligand>
</feature>
<comment type="catalytic activity">
    <reaction evidence="10 11">
        <text>(S)-dihydroorotate + a quinone = orotate + a quinol</text>
        <dbReference type="Rhea" id="RHEA:30187"/>
        <dbReference type="ChEBI" id="CHEBI:24646"/>
        <dbReference type="ChEBI" id="CHEBI:30839"/>
        <dbReference type="ChEBI" id="CHEBI:30864"/>
        <dbReference type="ChEBI" id="CHEBI:132124"/>
        <dbReference type="EC" id="1.3.5.2"/>
    </reaction>
</comment>
<keyword evidence="11" id="KW-1003">Cell membrane</keyword>
<comment type="subcellular location">
    <subcellularLocation>
        <location evidence="11">Cell membrane</location>
        <topology evidence="11">Peripheral membrane protein</topology>
    </subcellularLocation>
    <subcellularLocation>
        <location evidence="2">Membrane</location>
    </subcellularLocation>
</comment>
<dbReference type="InterPro" id="IPR005719">
    <property type="entry name" value="Dihydroorotate_DH_2"/>
</dbReference>
<comment type="function">
    <text evidence="1 11">Catalyzes the conversion of dihydroorotate to orotate with quinone as electron acceptor.</text>
</comment>
<evidence type="ECO:0000256" key="11">
    <source>
        <dbReference type="HAMAP-Rule" id="MF_00225"/>
    </source>
</evidence>
<feature type="binding site" evidence="11">
    <location>
        <begin position="247"/>
        <end position="248"/>
    </location>
    <ligand>
        <name>substrate</name>
    </ligand>
</feature>
<evidence type="ECO:0000256" key="3">
    <source>
        <dbReference type="ARBA" id="ARBA00005161"/>
    </source>
</evidence>
<dbReference type="GO" id="GO:0106430">
    <property type="term" value="F:dihydroorotate dehydrogenase (quinone) activity"/>
    <property type="evidence" value="ECO:0007669"/>
    <property type="project" value="UniProtKB-EC"/>
</dbReference>
<feature type="binding site" evidence="11">
    <location>
        <position position="246"/>
    </location>
    <ligand>
        <name>FMN</name>
        <dbReference type="ChEBI" id="CHEBI:58210"/>
    </ligand>
</feature>
<reference evidence="13" key="2">
    <citation type="journal article" date="2021" name="PeerJ">
        <title>Extensive microbial diversity within the chicken gut microbiome revealed by metagenomics and culture.</title>
        <authorList>
            <person name="Gilroy R."/>
            <person name="Ravi A."/>
            <person name="Getino M."/>
            <person name="Pursley I."/>
            <person name="Horton D.L."/>
            <person name="Alikhan N.F."/>
            <person name="Baker D."/>
            <person name="Gharbi K."/>
            <person name="Hall N."/>
            <person name="Watson M."/>
            <person name="Adriaenssens E.M."/>
            <person name="Foster-Nyarko E."/>
            <person name="Jarju S."/>
            <person name="Secka A."/>
            <person name="Antonio M."/>
            <person name="Oren A."/>
            <person name="Chaudhuri R.R."/>
            <person name="La Ragione R."/>
            <person name="Hildebrand F."/>
            <person name="Pallen M.J."/>
        </authorList>
    </citation>
    <scope>NUCLEOTIDE SEQUENCE</scope>
    <source>
        <strain evidence="13">B2-16538</strain>
    </source>
</reference>
<sequence>MYKFLIRPLLFCFNAETAHNITFAMLSALRHIPFARKAVRAIFSPEIKGISRTVFGLTFKNPVGLAGGLDKNGKYYNVLSDFGFSFIEIGSLTPEPQAGNPKPRLFRVIQDRAIINRMGINNKGVQNAVAYLKRYGKETIVAANISKNAVTPNEDAARDYEKAFVAMYEHVDMFVINVSCPNVTGLTNLQDVSFLSGITDRLISIRSSMDKYRPILIKLSPDVEYQQVDNILEYAMKAGIDGVVAGNTTRSREGLTVGKDRIALIGNGGMSGAPLYSKNLALVRHISQKTEGRLPIIGVGGIMSPEQAKEMLDAGASLIEIYSGFIFEGPGLVKRINRHLGRLATGNNITEN</sequence>
<dbReference type="Pfam" id="PF01180">
    <property type="entry name" value="DHO_dh"/>
    <property type="match status" value="1"/>
</dbReference>
<feature type="active site" description="Nucleophile" evidence="11">
    <location>
        <position position="180"/>
    </location>
</feature>
<dbReference type="PANTHER" id="PTHR48109">
    <property type="entry name" value="DIHYDROOROTATE DEHYDROGENASE (QUINONE), MITOCHONDRIAL-RELATED"/>
    <property type="match status" value="1"/>
</dbReference>
<dbReference type="InterPro" id="IPR013785">
    <property type="entry name" value="Aldolase_TIM"/>
</dbReference>
<feature type="domain" description="Dihydroorotate dehydrogenase catalytic" evidence="12">
    <location>
        <begin position="52"/>
        <end position="341"/>
    </location>
</feature>
<dbReference type="InterPro" id="IPR001295">
    <property type="entry name" value="Dihydroorotate_DH_CS"/>
</dbReference>
<evidence type="ECO:0000256" key="2">
    <source>
        <dbReference type="ARBA" id="ARBA00004370"/>
    </source>
</evidence>
<evidence type="ECO:0000256" key="6">
    <source>
        <dbReference type="ARBA" id="ARBA00022643"/>
    </source>
</evidence>
<comment type="subunit">
    <text evidence="11">Monomer.</text>
</comment>
<feature type="binding site" evidence="11">
    <location>
        <position position="177"/>
    </location>
    <ligand>
        <name>substrate</name>
    </ligand>
</feature>
<feature type="binding site" evidence="11">
    <location>
        <position position="218"/>
    </location>
    <ligand>
        <name>FMN</name>
        <dbReference type="ChEBI" id="CHEBI:58210"/>
    </ligand>
</feature>
<dbReference type="EMBL" id="JADILX010000047">
    <property type="protein sequence ID" value="MBO8485288.1"/>
    <property type="molecule type" value="Genomic_DNA"/>
</dbReference>
<accession>A0A9D9J1B5</accession>
<evidence type="ECO:0000256" key="5">
    <source>
        <dbReference type="ARBA" id="ARBA00022630"/>
    </source>
</evidence>
<dbReference type="PIRSF" id="PIRSF000164">
    <property type="entry name" value="DHO_oxidase"/>
    <property type="match status" value="1"/>
</dbReference>
<dbReference type="Proteomes" id="UP000823750">
    <property type="component" value="Unassembled WGS sequence"/>
</dbReference>
<dbReference type="SUPFAM" id="SSF51395">
    <property type="entry name" value="FMN-linked oxidoreductases"/>
    <property type="match status" value="1"/>
</dbReference>
<evidence type="ECO:0000259" key="12">
    <source>
        <dbReference type="Pfam" id="PF01180"/>
    </source>
</evidence>
<comment type="cofactor">
    <cofactor evidence="11">
        <name>FMN</name>
        <dbReference type="ChEBI" id="CHEBI:58210"/>
    </cofactor>
    <text evidence="11">Binds 1 FMN per subunit.</text>
</comment>
<feature type="binding site" evidence="11">
    <location>
        <position position="177"/>
    </location>
    <ligand>
        <name>FMN</name>
        <dbReference type="ChEBI" id="CHEBI:58210"/>
    </ligand>
</feature>
<proteinExistence type="inferred from homology"/>
<evidence type="ECO:0000313" key="13">
    <source>
        <dbReference type="EMBL" id="MBO8485288.1"/>
    </source>
</evidence>
<name>A0A9D9J1B5_9BACT</name>
<comment type="pathway">
    <text evidence="3 11">Pyrimidine metabolism; UMP biosynthesis via de novo pathway; orotate from (S)-dihydroorotate (quinone route): step 1/1.</text>
</comment>
<feature type="binding site" evidence="11">
    <location>
        <position position="301"/>
    </location>
    <ligand>
        <name>FMN</name>
        <dbReference type="ChEBI" id="CHEBI:58210"/>
    </ligand>
</feature>
<keyword evidence="5 11" id="KW-0285">Flavoprotein</keyword>
<dbReference type="PANTHER" id="PTHR48109:SF4">
    <property type="entry name" value="DIHYDROOROTATE DEHYDROGENASE (QUINONE), MITOCHONDRIAL"/>
    <property type="match status" value="1"/>
</dbReference>
<feature type="binding site" evidence="11">
    <location>
        <begin position="322"/>
        <end position="323"/>
    </location>
    <ligand>
        <name>FMN</name>
        <dbReference type="ChEBI" id="CHEBI:58210"/>
    </ligand>
</feature>
<dbReference type="GO" id="GO:0006207">
    <property type="term" value="P:'de novo' pyrimidine nucleobase biosynthetic process"/>
    <property type="evidence" value="ECO:0007669"/>
    <property type="project" value="UniProtKB-UniRule"/>
</dbReference>
<dbReference type="InterPro" id="IPR012135">
    <property type="entry name" value="Dihydroorotate_DH_1_2"/>
</dbReference>
<comment type="similarity">
    <text evidence="4 11">Belongs to the dihydroorotate dehydrogenase family. Type 2 subfamily.</text>
</comment>
<reference evidence="13" key="1">
    <citation type="submission" date="2020-10" db="EMBL/GenBank/DDBJ databases">
        <authorList>
            <person name="Gilroy R."/>
        </authorList>
    </citation>
    <scope>NUCLEOTIDE SEQUENCE</scope>
    <source>
        <strain evidence="13">B2-16538</strain>
    </source>
</reference>
<feature type="binding site" evidence="11">
    <location>
        <position position="272"/>
    </location>
    <ligand>
        <name>FMN</name>
        <dbReference type="ChEBI" id="CHEBI:58210"/>
    </ligand>
</feature>
<keyword evidence="8 11" id="KW-0560">Oxidoreductase</keyword>
<dbReference type="CDD" id="cd04738">
    <property type="entry name" value="DHOD_2_like"/>
    <property type="match status" value="1"/>
</dbReference>